<evidence type="ECO:0000256" key="1">
    <source>
        <dbReference type="SAM" id="MobiDB-lite"/>
    </source>
</evidence>
<keyword evidence="3" id="KW-1185">Reference proteome</keyword>
<name>A0ABX0RLS8_9GAMM</name>
<gene>
    <name evidence="2" type="ORF">F3J37_01905</name>
</gene>
<accession>A0ABX0RLS8</accession>
<evidence type="ECO:0000313" key="2">
    <source>
        <dbReference type="EMBL" id="NIG17433.1"/>
    </source>
</evidence>
<comment type="caution">
    <text evidence="2">The sequence shown here is derived from an EMBL/GenBank/DDBJ whole genome shotgun (WGS) entry which is preliminary data.</text>
</comment>
<reference evidence="2 3" key="1">
    <citation type="journal article" date="2019" name="bioRxiv">
        <title>Bacteria contribute to plant secondary compound degradation in a generalist herbivore system.</title>
        <authorList>
            <person name="Francoeur C.B."/>
            <person name="Khadempour L."/>
            <person name="Moreira-Soto R.D."/>
            <person name="Gotting K."/>
            <person name="Book A.J."/>
            <person name="Pinto-Tomas A.A."/>
            <person name="Keefover-Ring K."/>
            <person name="Currie C.R."/>
        </authorList>
    </citation>
    <scope>NUCLEOTIDE SEQUENCE [LARGE SCALE GENOMIC DNA]</scope>
    <source>
        <strain evidence="2">Al-1710</strain>
    </source>
</reference>
<organism evidence="2 3">
    <name type="scientific">Candidatus Pantoea communis</name>
    <dbReference type="NCBI Taxonomy" id="2608354"/>
    <lineage>
        <taxon>Bacteria</taxon>
        <taxon>Pseudomonadati</taxon>
        <taxon>Pseudomonadota</taxon>
        <taxon>Gammaproteobacteria</taxon>
        <taxon>Enterobacterales</taxon>
        <taxon>Erwiniaceae</taxon>
        <taxon>Pantoea</taxon>
    </lineage>
</organism>
<sequence>MPKVTVHENDQPAAVAAEVKSNQVKDARGRIIKYRDLDPLQESRLILAMGGQAAMNAVYVNVYAIPAARVSEIDGDEYSCPQNQAQIDAMISILGREGMDALAKHFFPKDDNGQGDSEGVKAATKN</sequence>
<protein>
    <submittedName>
        <fullName evidence="2">Uncharacterized protein</fullName>
    </submittedName>
</protein>
<dbReference type="Proteomes" id="UP001515780">
    <property type="component" value="Unassembled WGS sequence"/>
</dbReference>
<feature type="region of interest" description="Disordered" evidence="1">
    <location>
        <begin position="106"/>
        <end position="126"/>
    </location>
</feature>
<proteinExistence type="predicted"/>
<dbReference type="RefSeq" id="WP_166931410.1">
    <property type="nucleotide sequence ID" value="NZ_VWXC01000001.1"/>
</dbReference>
<dbReference type="EMBL" id="VWXC01000001">
    <property type="protein sequence ID" value="NIG17433.1"/>
    <property type="molecule type" value="Genomic_DNA"/>
</dbReference>
<evidence type="ECO:0000313" key="3">
    <source>
        <dbReference type="Proteomes" id="UP001515780"/>
    </source>
</evidence>